<evidence type="ECO:0000256" key="2">
    <source>
        <dbReference type="ARBA" id="ARBA00022679"/>
    </source>
</evidence>
<dbReference type="PANTHER" id="PTHR30160:SF23">
    <property type="match status" value="1"/>
</dbReference>
<dbReference type="InterPro" id="IPR051199">
    <property type="entry name" value="LPS_LOS_Heptosyltrfase"/>
</dbReference>
<dbReference type="GO" id="GO:0005829">
    <property type="term" value="C:cytosol"/>
    <property type="evidence" value="ECO:0007669"/>
    <property type="project" value="TreeGrafter"/>
</dbReference>
<keyword evidence="1" id="KW-0328">Glycosyltransferase</keyword>
<comment type="caution">
    <text evidence="3">The sequence shown here is derived from an EMBL/GenBank/DDBJ whole genome shotgun (WGS) entry which is preliminary data.</text>
</comment>
<dbReference type="EMBL" id="DSAC01000035">
    <property type="protein sequence ID" value="HHO73543.1"/>
    <property type="molecule type" value="Genomic_DNA"/>
</dbReference>
<dbReference type="CDD" id="cd03789">
    <property type="entry name" value="GT9_LPS_heptosyltransferase"/>
    <property type="match status" value="1"/>
</dbReference>
<organism evidence="3">
    <name type="scientific">Thermocrinis ruber</name>
    <dbReference type="NCBI Taxonomy" id="75906"/>
    <lineage>
        <taxon>Bacteria</taxon>
        <taxon>Pseudomonadati</taxon>
        <taxon>Aquificota</taxon>
        <taxon>Aquificia</taxon>
        <taxon>Aquificales</taxon>
        <taxon>Aquificaceae</taxon>
        <taxon>Thermocrinis</taxon>
    </lineage>
</organism>
<reference evidence="3" key="1">
    <citation type="journal article" date="2020" name="mSystems">
        <title>Genome- and Community-Level Interaction Insights into Carbon Utilization and Element Cycling Functions of Hydrothermarchaeota in Hydrothermal Sediment.</title>
        <authorList>
            <person name="Zhou Z."/>
            <person name="Liu Y."/>
            <person name="Xu W."/>
            <person name="Pan J."/>
            <person name="Luo Z.H."/>
            <person name="Li M."/>
        </authorList>
    </citation>
    <scope>NUCLEOTIDE SEQUENCE [LARGE SCALE GENOMIC DNA]</scope>
    <source>
        <strain evidence="3">SpSt-114</strain>
    </source>
</reference>
<dbReference type="AlphaFoldDB" id="A0A7C5SWI4"/>
<dbReference type="Pfam" id="PF01075">
    <property type="entry name" value="Glyco_transf_9"/>
    <property type="match status" value="1"/>
</dbReference>
<evidence type="ECO:0000313" key="3">
    <source>
        <dbReference type="EMBL" id="HHO73543.1"/>
    </source>
</evidence>
<dbReference type="GO" id="GO:0008713">
    <property type="term" value="F:ADP-heptose-lipopolysaccharide heptosyltransferase activity"/>
    <property type="evidence" value="ECO:0007669"/>
    <property type="project" value="TreeGrafter"/>
</dbReference>
<dbReference type="InterPro" id="IPR002201">
    <property type="entry name" value="Glyco_trans_9"/>
</dbReference>
<dbReference type="GO" id="GO:0009244">
    <property type="term" value="P:lipopolysaccharide core region biosynthetic process"/>
    <property type="evidence" value="ECO:0007669"/>
    <property type="project" value="TreeGrafter"/>
</dbReference>
<protein>
    <submittedName>
        <fullName evidence="3">Lipopolysaccharide heptosyltransferase family protein</fullName>
    </submittedName>
</protein>
<evidence type="ECO:0000256" key="1">
    <source>
        <dbReference type="ARBA" id="ARBA00022676"/>
    </source>
</evidence>
<name>A0A7C5SWI4_9AQUI</name>
<accession>A0A7C5SWI4</accession>
<dbReference type="PANTHER" id="PTHR30160">
    <property type="entry name" value="TETRAACYLDISACCHARIDE 4'-KINASE-RELATED"/>
    <property type="match status" value="1"/>
</dbReference>
<keyword evidence="2 3" id="KW-0808">Transferase</keyword>
<gene>
    <name evidence="3" type="ORF">ENN04_02770</name>
</gene>
<dbReference type="Gene3D" id="3.40.50.2000">
    <property type="entry name" value="Glycogen Phosphorylase B"/>
    <property type="match status" value="1"/>
</dbReference>
<proteinExistence type="predicted"/>
<sequence length="262" mass="29568">MKKLLLYRRGGLGDTLLTFPLLEIFKGYGFHITTVGNTDYFEIAKEVGWADGVLSEMPKGDFDKRIIIGTDGIDPFPKERVWVLEYYLKILGLSSHYSQTLPLDADPNSPFKGKVVLHPSSGSPKKNPPIELFFKIENFLTGLGYQCVYLVGEADQWLKAHVKNFVEMYQPLQIAKALKSALFFVGNDSGLSHLSAYLGLPTFIFYGPTDPVVWKPIGTYVFQISLNLSCSPCFPNTCQERSCFDVKALFERFLNYFRGMSL</sequence>
<dbReference type="SUPFAM" id="SSF53756">
    <property type="entry name" value="UDP-Glycosyltransferase/glycogen phosphorylase"/>
    <property type="match status" value="1"/>
</dbReference>